<dbReference type="InterPro" id="IPR001680">
    <property type="entry name" value="WD40_rpt"/>
</dbReference>
<feature type="domain" description="NACHT" evidence="4">
    <location>
        <begin position="390"/>
        <end position="530"/>
    </location>
</feature>
<dbReference type="AlphaFoldDB" id="S7QAC9"/>
<evidence type="ECO:0000256" key="3">
    <source>
        <dbReference type="PROSITE-ProRule" id="PRU00221"/>
    </source>
</evidence>
<dbReference type="GO" id="GO:1990234">
    <property type="term" value="C:transferase complex"/>
    <property type="evidence" value="ECO:0007669"/>
    <property type="project" value="UniProtKB-ARBA"/>
</dbReference>
<dbReference type="InterPro" id="IPR020472">
    <property type="entry name" value="WD40_PAC1"/>
</dbReference>
<dbReference type="PROSITE" id="PS00678">
    <property type="entry name" value="WD_REPEATS_1"/>
    <property type="match status" value="4"/>
</dbReference>
<dbReference type="InterPro" id="IPR035892">
    <property type="entry name" value="C2_domain_sf"/>
</dbReference>
<dbReference type="PANTHER" id="PTHR22847:SF637">
    <property type="entry name" value="WD REPEAT DOMAIN 5B"/>
    <property type="match status" value="1"/>
</dbReference>
<dbReference type="SUPFAM" id="SSF52540">
    <property type="entry name" value="P-loop containing nucleoside triphosphate hydrolases"/>
    <property type="match status" value="1"/>
</dbReference>
<protein>
    <recommendedName>
        <fullName evidence="4">NACHT domain-containing protein</fullName>
    </recommendedName>
</protein>
<dbReference type="InterPro" id="IPR036322">
    <property type="entry name" value="WD40_repeat_dom_sf"/>
</dbReference>
<dbReference type="InterPro" id="IPR003593">
    <property type="entry name" value="AAA+_ATPase"/>
</dbReference>
<dbReference type="PROSITE" id="PS50082">
    <property type="entry name" value="WD_REPEATS_2"/>
    <property type="match status" value="5"/>
</dbReference>
<dbReference type="InterPro" id="IPR015943">
    <property type="entry name" value="WD40/YVTN_repeat-like_dom_sf"/>
</dbReference>
<keyword evidence="2" id="KW-0677">Repeat</keyword>
<dbReference type="Pfam" id="PF00400">
    <property type="entry name" value="WD40"/>
    <property type="match status" value="5"/>
</dbReference>
<dbReference type="PRINTS" id="PR00320">
    <property type="entry name" value="GPROTEINBRPT"/>
</dbReference>
<reference evidence="5 6" key="1">
    <citation type="journal article" date="2012" name="Science">
        <title>The Paleozoic origin of enzymatic lignin decomposition reconstructed from 31 fungal genomes.</title>
        <authorList>
            <person name="Floudas D."/>
            <person name="Binder M."/>
            <person name="Riley R."/>
            <person name="Barry K."/>
            <person name="Blanchette R.A."/>
            <person name="Henrissat B."/>
            <person name="Martinez A.T."/>
            <person name="Otillar R."/>
            <person name="Spatafora J.W."/>
            <person name="Yadav J.S."/>
            <person name="Aerts A."/>
            <person name="Benoit I."/>
            <person name="Boyd A."/>
            <person name="Carlson A."/>
            <person name="Copeland A."/>
            <person name="Coutinho P.M."/>
            <person name="de Vries R.P."/>
            <person name="Ferreira P."/>
            <person name="Findley K."/>
            <person name="Foster B."/>
            <person name="Gaskell J."/>
            <person name="Glotzer D."/>
            <person name="Gorecki P."/>
            <person name="Heitman J."/>
            <person name="Hesse C."/>
            <person name="Hori C."/>
            <person name="Igarashi K."/>
            <person name="Jurgens J.A."/>
            <person name="Kallen N."/>
            <person name="Kersten P."/>
            <person name="Kohler A."/>
            <person name="Kuees U."/>
            <person name="Kumar T.K.A."/>
            <person name="Kuo A."/>
            <person name="LaButti K."/>
            <person name="Larrondo L.F."/>
            <person name="Lindquist E."/>
            <person name="Ling A."/>
            <person name="Lombard V."/>
            <person name="Lucas S."/>
            <person name="Lundell T."/>
            <person name="Martin R."/>
            <person name="McLaughlin D.J."/>
            <person name="Morgenstern I."/>
            <person name="Morin E."/>
            <person name="Murat C."/>
            <person name="Nagy L.G."/>
            <person name="Nolan M."/>
            <person name="Ohm R.A."/>
            <person name="Patyshakuliyeva A."/>
            <person name="Rokas A."/>
            <person name="Ruiz-Duenas F.J."/>
            <person name="Sabat G."/>
            <person name="Salamov A."/>
            <person name="Samejima M."/>
            <person name="Schmutz J."/>
            <person name="Slot J.C."/>
            <person name="St John F."/>
            <person name="Stenlid J."/>
            <person name="Sun H."/>
            <person name="Sun S."/>
            <person name="Syed K."/>
            <person name="Tsang A."/>
            <person name="Wiebenga A."/>
            <person name="Young D."/>
            <person name="Pisabarro A."/>
            <person name="Eastwood D.C."/>
            <person name="Martin F."/>
            <person name="Cullen D."/>
            <person name="Grigoriev I.V."/>
            <person name="Hibbett D.S."/>
        </authorList>
    </citation>
    <scope>NUCLEOTIDE SEQUENCE [LARGE SCALE GENOMIC DNA]</scope>
    <source>
        <strain evidence="5 6">ATCC 11539</strain>
    </source>
</reference>
<dbReference type="Pfam" id="PF24883">
    <property type="entry name" value="NPHP3_N"/>
    <property type="match status" value="1"/>
</dbReference>
<dbReference type="InterPro" id="IPR019775">
    <property type="entry name" value="WD40_repeat_CS"/>
</dbReference>
<sequence length="1215" mass="134925">MAANVTTSSSADELFVLVIKNIKIHAPPEQPFGLKKWRNRQLYISASIEGISQPKKTKPLSAKGPHARWEETISFNLTQSSTTIVFSMMSKHLMRHDKSIGAFRESIQVMLDSGPHVIRDLAGKHKYQIEFDVAKQMLLDFTGAIVVGATDAVNNMDTVQPMADPPAVAEAAPTFLSSIPSDVKSSLESLLSKLDILCQVGGVLAEIHPWAKMAFNLFSTVYKVIKKAADCDQKIQDLVSTINEVFTFAQEAQALPDKYKQQKKTITVMLQQAVECGYFIEGYVGTGNFWLRAWRQAGIDTDKPIGDFKAKFESLKEDFKLNSILQTQLLCILTKEDLEATREIVTKIELKDIPYAYGAAFQPSKACLPGTREALLDEICQWINSNTEAQVLLLTGLAGTGKSTVAHTIAKLFNDTNRLGSSFFFSKSKENYRDMLFGTIARDLADQIPEVRDKLAKVVTASRGTLDFEAQFTNFLENPTEGLVASGPIVIVLDALDEIGDIYARGPILETLANRLSCLPSNFRILLTSRAEHDIMEKFKSPRLVQHMRMEQASHTHEDISHYIYSQLAPEGFPLEGLQPTDCQELVEHAGGLFQWAFVACDFIMAPAYPGVTRQEKFTQIVSQASSKSDEALNSLYRTVLTGLFVTNNPDQNAVMEKFRNAVGPVLASSQPLSMESLHALLSRPGTQEGITMDSLQCILTYMGSVLDGVTNTHEPIQPLHKSFYDFLTKCSPDDIFFIDLPHHHWRLCQGSLRIINTHLNFNHCNLKTSYKPNIAQQYNTPSPEVSYACQSLGHHLEHFQSSEGMKTSTKPSKLIKMVEDFLKKKLLCWLEILSILGKVYVARPTLLEVAKWVQVYNAGLQHFAEDAAQFALYFGIPIAISAPHIYLSAMAFAPAASLVALNYQTSVVNMLQVTQGRLKKWPAQQLVLHGHKYWAKSVAFSPYGKLIVSGSDNKTIRLWNAQTGEAVGQPLRGHHQVVNSVAFSPDGKLIVSGSDDMTIRLWNAQTGEAVHEPLRGHHQSVSSVAFCPNGKLIVSGSDDMTIRLWNAQTGEAVHEPLRGHHQSVSSVAFCPNGKLIVSGSCDKTIRLWNAQTGEAVGQPLRGHGDWVNSVAFSPDGKLIVSESCDNTIRLWNAQTREAVGEPSRGHKSLVQFRRAYLTDGWFRTPQGDLLFWVPPIHRRGLLVLGMGAIIPSYLTRVILDKFVHGDGWEQCFQQ</sequence>
<dbReference type="InterPro" id="IPR007111">
    <property type="entry name" value="NACHT_NTPase"/>
</dbReference>
<dbReference type="PANTHER" id="PTHR22847">
    <property type="entry name" value="WD40 REPEAT PROTEIN"/>
    <property type="match status" value="1"/>
</dbReference>
<feature type="repeat" description="WD" evidence="3">
    <location>
        <begin position="972"/>
        <end position="1013"/>
    </location>
</feature>
<evidence type="ECO:0000313" key="6">
    <source>
        <dbReference type="Proteomes" id="UP000030669"/>
    </source>
</evidence>
<evidence type="ECO:0000313" key="5">
    <source>
        <dbReference type="EMBL" id="EPQ56333.1"/>
    </source>
</evidence>
<dbReference type="Proteomes" id="UP000030669">
    <property type="component" value="Unassembled WGS sequence"/>
</dbReference>
<dbReference type="PROSITE" id="PS50294">
    <property type="entry name" value="WD_REPEATS_REGION"/>
    <property type="match status" value="5"/>
</dbReference>
<dbReference type="GO" id="GO:0005634">
    <property type="term" value="C:nucleus"/>
    <property type="evidence" value="ECO:0007669"/>
    <property type="project" value="TreeGrafter"/>
</dbReference>
<dbReference type="STRING" id="670483.S7QAC9"/>
<feature type="repeat" description="WD" evidence="3">
    <location>
        <begin position="1015"/>
        <end position="1056"/>
    </location>
</feature>
<dbReference type="RefSeq" id="XP_007865086.1">
    <property type="nucleotide sequence ID" value="XM_007866895.1"/>
</dbReference>
<dbReference type="PROSITE" id="PS50837">
    <property type="entry name" value="NACHT"/>
    <property type="match status" value="1"/>
</dbReference>
<accession>S7QAC9</accession>
<dbReference type="SUPFAM" id="SSF50978">
    <property type="entry name" value="WD40 repeat-like"/>
    <property type="match status" value="1"/>
</dbReference>
<keyword evidence="6" id="KW-1185">Reference proteome</keyword>
<keyword evidence="1 3" id="KW-0853">WD repeat</keyword>
<dbReference type="Gene3D" id="3.40.50.300">
    <property type="entry name" value="P-loop containing nucleotide triphosphate hydrolases"/>
    <property type="match status" value="1"/>
</dbReference>
<dbReference type="eggNOG" id="KOG0266">
    <property type="taxonomic scope" value="Eukaryota"/>
</dbReference>
<evidence type="ECO:0000256" key="1">
    <source>
        <dbReference type="ARBA" id="ARBA00022574"/>
    </source>
</evidence>
<dbReference type="SUPFAM" id="SSF49562">
    <property type="entry name" value="C2 domain (Calcium/lipid-binding domain, CaLB)"/>
    <property type="match status" value="1"/>
</dbReference>
<organism evidence="5 6">
    <name type="scientific">Gloeophyllum trabeum (strain ATCC 11539 / FP-39264 / Madison 617)</name>
    <name type="common">Brown rot fungus</name>
    <dbReference type="NCBI Taxonomy" id="670483"/>
    <lineage>
        <taxon>Eukaryota</taxon>
        <taxon>Fungi</taxon>
        <taxon>Dikarya</taxon>
        <taxon>Basidiomycota</taxon>
        <taxon>Agaricomycotina</taxon>
        <taxon>Agaricomycetes</taxon>
        <taxon>Gloeophyllales</taxon>
        <taxon>Gloeophyllaceae</taxon>
        <taxon>Gloeophyllum</taxon>
    </lineage>
</organism>
<evidence type="ECO:0000259" key="4">
    <source>
        <dbReference type="PROSITE" id="PS50837"/>
    </source>
</evidence>
<dbReference type="GeneID" id="19301703"/>
<dbReference type="SMART" id="SM00320">
    <property type="entry name" value="WD40"/>
    <property type="match status" value="5"/>
</dbReference>
<dbReference type="EMBL" id="KB469300">
    <property type="protein sequence ID" value="EPQ56333.1"/>
    <property type="molecule type" value="Genomic_DNA"/>
</dbReference>
<proteinExistence type="predicted"/>
<name>S7QAC9_GLOTA</name>
<feature type="repeat" description="WD" evidence="3">
    <location>
        <begin position="1101"/>
        <end position="1142"/>
    </location>
</feature>
<gene>
    <name evidence="5" type="ORF">GLOTRDRAFT_128279</name>
</gene>
<dbReference type="InterPro" id="IPR056884">
    <property type="entry name" value="NPHP3-like_N"/>
</dbReference>
<dbReference type="CDD" id="cd00200">
    <property type="entry name" value="WD40"/>
    <property type="match status" value="1"/>
</dbReference>
<dbReference type="OrthoDB" id="163438at2759"/>
<dbReference type="OMA" id="EWITWDS"/>
<evidence type="ECO:0000256" key="2">
    <source>
        <dbReference type="ARBA" id="ARBA00022737"/>
    </source>
</evidence>
<feature type="repeat" description="WD" evidence="3">
    <location>
        <begin position="1058"/>
        <end position="1099"/>
    </location>
</feature>
<feature type="repeat" description="WD" evidence="3">
    <location>
        <begin position="929"/>
        <end position="970"/>
    </location>
</feature>
<dbReference type="InterPro" id="IPR027417">
    <property type="entry name" value="P-loop_NTPase"/>
</dbReference>
<dbReference type="HOGENOM" id="CLU_000288_6_0_1"/>
<dbReference type="SMART" id="SM00382">
    <property type="entry name" value="AAA"/>
    <property type="match status" value="1"/>
</dbReference>
<dbReference type="Gene3D" id="2.130.10.10">
    <property type="entry name" value="YVTN repeat-like/Quinoprotein amine dehydrogenase"/>
    <property type="match status" value="2"/>
</dbReference>
<dbReference type="KEGG" id="gtr:GLOTRDRAFT_128279"/>